<dbReference type="PANTHER" id="PTHR44688">
    <property type="entry name" value="DNA-BINDING TRANSCRIPTIONAL ACTIVATOR DEVR_DOSR"/>
    <property type="match status" value="1"/>
</dbReference>
<dbReference type="Pfam" id="PF00196">
    <property type="entry name" value="GerE"/>
    <property type="match status" value="1"/>
</dbReference>
<sequence>MSEDASTVFVVDDDESVGRALGRLLHGAGYEVAVYTSAAEFIDCTQPDGPACAVLDLAMPGMDGLELQARLADENRAIGVVFLTGHGDIPASVEAMKQGAVDFLIKPVDESHLLQAIEVALNRQKQIIASRSHSAALRQRFNSLSGREQEVLRLVVDGLRNKQIAYELGISEKTVKVHRSRVMHKTGARTAAQLVRLFVAVDNIDN</sequence>
<keyword evidence="3" id="KW-0805">Transcription regulation</keyword>
<evidence type="ECO:0000259" key="8">
    <source>
        <dbReference type="PROSITE" id="PS50110"/>
    </source>
</evidence>
<evidence type="ECO:0000256" key="5">
    <source>
        <dbReference type="ARBA" id="ARBA00023163"/>
    </source>
</evidence>
<dbReference type="PROSITE" id="PS50043">
    <property type="entry name" value="HTH_LUXR_2"/>
    <property type="match status" value="1"/>
</dbReference>
<reference evidence="9" key="1">
    <citation type="submission" date="2019-07" db="EMBL/GenBank/DDBJ databases">
        <authorList>
            <person name="Weber M."/>
            <person name="Kostadinov I."/>
            <person name="Kostadinov D I."/>
        </authorList>
    </citation>
    <scope>NUCLEOTIDE SEQUENCE</scope>
    <source>
        <strain evidence="9">Gfbio:sag-sample-m06:053724c1-46a9-4a36-b237-ea2bf867836b</strain>
    </source>
</reference>
<dbReference type="CDD" id="cd06170">
    <property type="entry name" value="LuxR_C_like"/>
    <property type="match status" value="1"/>
</dbReference>
<dbReference type="GO" id="GO:0003677">
    <property type="term" value="F:DNA binding"/>
    <property type="evidence" value="ECO:0007669"/>
    <property type="project" value="UniProtKB-KW"/>
</dbReference>
<proteinExistence type="predicted"/>
<protein>
    <submittedName>
        <fullName evidence="9">Nodulation protein W</fullName>
    </submittedName>
</protein>
<keyword evidence="4" id="KW-0238">DNA-binding</keyword>
<dbReference type="InterPro" id="IPR011006">
    <property type="entry name" value="CheY-like_superfamily"/>
</dbReference>
<dbReference type="PANTHER" id="PTHR44688:SF16">
    <property type="entry name" value="DNA-BINDING TRANSCRIPTIONAL ACTIVATOR DEVR_DOSR"/>
    <property type="match status" value="1"/>
</dbReference>
<dbReference type="PROSITE" id="PS00622">
    <property type="entry name" value="HTH_LUXR_1"/>
    <property type="match status" value="1"/>
</dbReference>
<dbReference type="PROSITE" id="PS50110">
    <property type="entry name" value="RESPONSE_REGULATORY"/>
    <property type="match status" value="1"/>
</dbReference>
<dbReference type="InterPro" id="IPR016032">
    <property type="entry name" value="Sig_transdc_resp-reg_C-effctor"/>
</dbReference>
<dbReference type="GO" id="GO:0006355">
    <property type="term" value="P:regulation of DNA-templated transcription"/>
    <property type="evidence" value="ECO:0007669"/>
    <property type="project" value="InterPro"/>
</dbReference>
<dbReference type="AlphaFoldDB" id="A0A7D9H4S2"/>
<dbReference type="Pfam" id="PF00072">
    <property type="entry name" value="Response_reg"/>
    <property type="match status" value="1"/>
</dbReference>
<dbReference type="Gene3D" id="1.10.10.10">
    <property type="entry name" value="Winged helix-like DNA-binding domain superfamily/Winged helix DNA-binding domain"/>
    <property type="match status" value="1"/>
</dbReference>
<dbReference type="InterPro" id="IPR000792">
    <property type="entry name" value="Tscrpt_reg_LuxR_C"/>
</dbReference>
<evidence type="ECO:0000259" key="7">
    <source>
        <dbReference type="PROSITE" id="PS50043"/>
    </source>
</evidence>
<dbReference type="SMART" id="SM00448">
    <property type="entry name" value="REC"/>
    <property type="match status" value="1"/>
</dbReference>
<evidence type="ECO:0000256" key="1">
    <source>
        <dbReference type="ARBA" id="ARBA00022553"/>
    </source>
</evidence>
<evidence type="ECO:0000256" key="6">
    <source>
        <dbReference type="PROSITE-ProRule" id="PRU00169"/>
    </source>
</evidence>
<dbReference type="CDD" id="cd17537">
    <property type="entry name" value="REC_FixJ"/>
    <property type="match status" value="1"/>
</dbReference>
<organism evidence="9">
    <name type="scientific">uncultured Woeseiaceae bacterium</name>
    <dbReference type="NCBI Taxonomy" id="1983305"/>
    <lineage>
        <taxon>Bacteria</taxon>
        <taxon>Pseudomonadati</taxon>
        <taxon>Pseudomonadota</taxon>
        <taxon>Gammaproteobacteria</taxon>
        <taxon>Woeseiales</taxon>
        <taxon>Woeseiaceae</taxon>
        <taxon>environmental samples</taxon>
    </lineage>
</organism>
<gene>
    <name evidence="9" type="primary">nodW</name>
    <name evidence="9" type="ORF">JTBM06_V1_110019</name>
</gene>
<dbReference type="SUPFAM" id="SSF52172">
    <property type="entry name" value="CheY-like"/>
    <property type="match status" value="1"/>
</dbReference>
<evidence type="ECO:0000313" key="9">
    <source>
        <dbReference type="EMBL" id="VUX55790.1"/>
    </source>
</evidence>
<keyword evidence="2" id="KW-0902">Two-component regulatory system</keyword>
<dbReference type="EMBL" id="LR633967">
    <property type="protein sequence ID" value="VUX55790.1"/>
    <property type="molecule type" value="Genomic_DNA"/>
</dbReference>
<feature type="modified residue" description="4-aspartylphosphate" evidence="6">
    <location>
        <position position="56"/>
    </location>
</feature>
<dbReference type="SMART" id="SM00421">
    <property type="entry name" value="HTH_LUXR"/>
    <property type="match status" value="1"/>
</dbReference>
<keyword evidence="1 6" id="KW-0597">Phosphoprotein</keyword>
<dbReference type="Gene3D" id="3.40.50.2300">
    <property type="match status" value="1"/>
</dbReference>
<dbReference type="InterPro" id="IPR001789">
    <property type="entry name" value="Sig_transdc_resp-reg_receiver"/>
</dbReference>
<keyword evidence="5" id="KW-0804">Transcription</keyword>
<dbReference type="FunFam" id="3.40.50.2300:FF:000018">
    <property type="entry name" value="DNA-binding transcriptional regulator NtrC"/>
    <property type="match status" value="1"/>
</dbReference>
<dbReference type="GO" id="GO:0000160">
    <property type="term" value="P:phosphorelay signal transduction system"/>
    <property type="evidence" value="ECO:0007669"/>
    <property type="project" value="UniProtKB-KW"/>
</dbReference>
<dbReference type="SUPFAM" id="SSF46894">
    <property type="entry name" value="C-terminal effector domain of the bipartite response regulators"/>
    <property type="match status" value="1"/>
</dbReference>
<evidence type="ECO:0000256" key="3">
    <source>
        <dbReference type="ARBA" id="ARBA00023015"/>
    </source>
</evidence>
<accession>A0A7D9H4S2</accession>
<dbReference type="PRINTS" id="PR00038">
    <property type="entry name" value="HTHLUXR"/>
</dbReference>
<evidence type="ECO:0000256" key="4">
    <source>
        <dbReference type="ARBA" id="ARBA00023125"/>
    </source>
</evidence>
<dbReference type="InterPro" id="IPR036388">
    <property type="entry name" value="WH-like_DNA-bd_sf"/>
</dbReference>
<feature type="domain" description="HTH luxR-type" evidence="7">
    <location>
        <begin position="137"/>
        <end position="202"/>
    </location>
</feature>
<evidence type="ECO:0000256" key="2">
    <source>
        <dbReference type="ARBA" id="ARBA00023012"/>
    </source>
</evidence>
<name>A0A7D9H4S2_9GAMM</name>
<feature type="domain" description="Response regulatory" evidence="8">
    <location>
        <begin position="7"/>
        <end position="121"/>
    </location>
</feature>